<keyword evidence="1" id="KW-1133">Transmembrane helix</keyword>
<sequence length="180" mass="20913">IFDVVFLVVGLPSIISARLGFQDLVFGVLTFMLSFIDRGWLHSLLISFRLPFPLYSRISLQLSSHLWWLSLSPCLPLEVWIMFPFVLVSDFLVVVFHSLFLKLFSFHVSLDLVFGILTSMLSFIARGQPYSLLISFRLPFSLYSRISLQLSSHLWWLSLSPCLPLEVLIMFPFVYVMWAW</sequence>
<keyword evidence="1" id="KW-0472">Membrane</keyword>
<gene>
    <name evidence="2" type="ORF">HID58_044076</name>
</gene>
<feature type="non-terminal residue" evidence="2">
    <location>
        <position position="1"/>
    </location>
</feature>
<accession>A0ABQ8BIJ1</accession>
<name>A0ABQ8BIJ1_BRANA</name>
<feature type="transmembrane region" description="Helical" evidence="1">
    <location>
        <begin position="112"/>
        <end position="133"/>
    </location>
</feature>
<evidence type="ECO:0000313" key="2">
    <source>
        <dbReference type="EMBL" id="KAH0904573.1"/>
    </source>
</evidence>
<keyword evidence="1" id="KW-0812">Transmembrane</keyword>
<evidence type="ECO:0000313" key="3">
    <source>
        <dbReference type="Proteomes" id="UP000824890"/>
    </source>
</evidence>
<reference evidence="2 3" key="1">
    <citation type="submission" date="2021-05" db="EMBL/GenBank/DDBJ databases">
        <title>Genome Assembly of Synthetic Allotetraploid Brassica napus Reveals Homoeologous Exchanges between Subgenomes.</title>
        <authorList>
            <person name="Davis J.T."/>
        </authorList>
    </citation>
    <scope>NUCLEOTIDE SEQUENCE [LARGE SCALE GENOMIC DNA]</scope>
    <source>
        <strain evidence="3">cv. Da-Ae</strain>
        <tissue evidence="2">Seedling</tissue>
    </source>
</reference>
<comment type="caution">
    <text evidence="2">The sequence shown here is derived from an EMBL/GenBank/DDBJ whole genome shotgun (WGS) entry which is preliminary data.</text>
</comment>
<organism evidence="2 3">
    <name type="scientific">Brassica napus</name>
    <name type="common">Rape</name>
    <dbReference type="NCBI Taxonomy" id="3708"/>
    <lineage>
        <taxon>Eukaryota</taxon>
        <taxon>Viridiplantae</taxon>
        <taxon>Streptophyta</taxon>
        <taxon>Embryophyta</taxon>
        <taxon>Tracheophyta</taxon>
        <taxon>Spermatophyta</taxon>
        <taxon>Magnoliopsida</taxon>
        <taxon>eudicotyledons</taxon>
        <taxon>Gunneridae</taxon>
        <taxon>Pentapetalae</taxon>
        <taxon>rosids</taxon>
        <taxon>malvids</taxon>
        <taxon>Brassicales</taxon>
        <taxon>Brassicaceae</taxon>
        <taxon>Brassiceae</taxon>
        <taxon>Brassica</taxon>
    </lineage>
</organism>
<dbReference type="EMBL" id="JAGKQM010000011">
    <property type="protein sequence ID" value="KAH0904573.1"/>
    <property type="molecule type" value="Genomic_DNA"/>
</dbReference>
<protein>
    <submittedName>
        <fullName evidence="2">Uncharacterized protein</fullName>
    </submittedName>
</protein>
<feature type="transmembrane region" description="Helical" evidence="1">
    <location>
        <begin position="154"/>
        <end position="178"/>
    </location>
</feature>
<keyword evidence="3" id="KW-1185">Reference proteome</keyword>
<proteinExistence type="predicted"/>
<feature type="non-terminal residue" evidence="2">
    <location>
        <position position="180"/>
    </location>
</feature>
<evidence type="ECO:0000256" key="1">
    <source>
        <dbReference type="SAM" id="Phobius"/>
    </source>
</evidence>
<dbReference type="Proteomes" id="UP000824890">
    <property type="component" value="Unassembled WGS sequence"/>
</dbReference>
<feature type="transmembrane region" description="Helical" evidence="1">
    <location>
        <begin position="79"/>
        <end position="100"/>
    </location>
</feature>